<feature type="transmembrane region" description="Helical" evidence="2">
    <location>
        <begin position="44"/>
        <end position="62"/>
    </location>
</feature>
<feature type="transmembrane region" description="Helical" evidence="2">
    <location>
        <begin position="544"/>
        <end position="568"/>
    </location>
</feature>
<dbReference type="InterPro" id="IPR036890">
    <property type="entry name" value="HATPase_C_sf"/>
</dbReference>
<feature type="transmembrane region" description="Helical" evidence="2">
    <location>
        <begin position="467"/>
        <end position="488"/>
    </location>
</feature>
<feature type="transmembrane region" description="Helical" evidence="2">
    <location>
        <begin position="117"/>
        <end position="136"/>
    </location>
</feature>
<evidence type="ECO:0000256" key="2">
    <source>
        <dbReference type="SAM" id="Phobius"/>
    </source>
</evidence>
<feature type="transmembrane region" description="Helical" evidence="2">
    <location>
        <begin position="20"/>
        <end position="38"/>
    </location>
</feature>
<feature type="transmembrane region" description="Helical" evidence="2">
    <location>
        <begin position="443"/>
        <end position="460"/>
    </location>
</feature>
<feature type="transmembrane region" description="Helical" evidence="2">
    <location>
        <begin position="71"/>
        <end position="88"/>
    </location>
</feature>
<protein>
    <submittedName>
        <fullName evidence="3">Unannotated protein</fullName>
    </submittedName>
</protein>
<name>A0A6J6WLC2_9ZZZZ</name>
<reference evidence="3" key="1">
    <citation type="submission" date="2020-05" db="EMBL/GenBank/DDBJ databases">
        <authorList>
            <person name="Chiriac C."/>
            <person name="Salcher M."/>
            <person name="Ghai R."/>
            <person name="Kavagutti S V."/>
        </authorList>
    </citation>
    <scope>NUCLEOTIDE SEQUENCE</scope>
</reference>
<feature type="transmembrane region" description="Helical" evidence="2">
    <location>
        <begin position="508"/>
        <end position="532"/>
    </location>
</feature>
<dbReference type="Gene3D" id="3.30.565.10">
    <property type="entry name" value="Histidine kinase-like ATPase, C-terminal domain"/>
    <property type="match status" value="1"/>
</dbReference>
<feature type="transmembrane region" description="Helical" evidence="2">
    <location>
        <begin position="414"/>
        <end position="437"/>
    </location>
</feature>
<keyword evidence="2" id="KW-0472">Membrane</keyword>
<evidence type="ECO:0000256" key="1">
    <source>
        <dbReference type="SAM" id="Coils"/>
    </source>
</evidence>
<organism evidence="3">
    <name type="scientific">freshwater metagenome</name>
    <dbReference type="NCBI Taxonomy" id="449393"/>
    <lineage>
        <taxon>unclassified sequences</taxon>
        <taxon>metagenomes</taxon>
        <taxon>ecological metagenomes</taxon>
    </lineage>
</organism>
<gene>
    <name evidence="3" type="ORF">UFOPK2922_01264</name>
</gene>
<keyword evidence="1" id="KW-0175">Coiled coil</keyword>
<proteinExistence type="predicted"/>
<dbReference type="AlphaFoldDB" id="A0A6J6WLC2"/>
<evidence type="ECO:0000313" key="3">
    <source>
        <dbReference type="EMBL" id="CAB4784639.1"/>
    </source>
</evidence>
<keyword evidence="2" id="KW-0812">Transmembrane</keyword>
<dbReference type="EMBL" id="CAEZZS010000076">
    <property type="protein sequence ID" value="CAB4784639.1"/>
    <property type="molecule type" value="Genomic_DNA"/>
</dbReference>
<feature type="transmembrane region" description="Helical" evidence="2">
    <location>
        <begin position="148"/>
        <end position="170"/>
    </location>
</feature>
<accession>A0A6J6WLC2</accession>
<keyword evidence="2" id="KW-1133">Transmembrane helix</keyword>
<sequence length="775" mass="87085">MQEAYQSEESAFLNLSRSFITVLCGYSWAILVIGFTYFNEGIPNLIKFSFFALLALYIFGIVKSKYEYGRWLMPFSLIFLIVLIVFYPGESVSWIWLNSIVSTVLVSLGILANRKRIVVIIPIQFAVLIFNYYSYFVASEAVLKTGNVLSKGLLLLIQQCIFIFAVSFNWRKEFSAAQDRDKERVVFLGNLLSRERQKNLSELWQKSSIKIHAVTLNTIRSILKLSDQELRNSLPEIKQILFKEEDDRGTYFLKGNVIAAVRAGISSAKSSLHITIRAEGENIKINRRISEVISNALEELISNAQQHAGAKNLVISWSVKRESQELIFQNDIENAVIKIGITHDGKISNVKNLPGLGTTLVIEKEILSIGGTVHMDLPDVGSQVISISIPSTTNDFEAILDKPPKSLVVEKTRLFYAITMIGQIGVGIPFFMFLSFWWDGVKFLSAVGLLTCSFTCYLLYRKKRIDWLGSSAVAVLCIVTMAATPVIAHTCTTGLPLHYILTATGYTLAMLLVWGRWQISLIGYFVWLYFANDLFRTVPWECRFIVRLPISAIIFLFPFGIFLIWISFKGFTKFSKSEKEIAQRNLLLVEEQGKLNMALENISKLNNSAVTKILDVISEVESTAKLSDEGSFKLHQLDSQLRTQIQLDPLGVGTLTNLAAKMAEAAVVNNSWLNVRALYGDSQQFKLGERVENVFMKFACEVPAGSSIQVLASGGETTLSMRILGLSLADVKSRLEHISEELNQIELELILEENTDEKEVILVLTKKLDSDKKVI</sequence>
<feature type="transmembrane region" description="Helical" evidence="2">
    <location>
        <begin position="94"/>
        <end position="112"/>
    </location>
</feature>
<feature type="coiled-coil region" evidence="1">
    <location>
        <begin position="728"/>
        <end position="755"/>
    </location>
</feature>